<dbReference type="InterPro" id="IPR007833">
    <property type="entry name" value="Capsule_polysaccharide_synth"/>
</dbReference>
<dbReference type="CDD" id="cd16440">
    <property type="entry name" value="beta_Kdo_transferase_KpsC_1"/>
    <property type="match status" value="1"/>
</dbReference>
<comment type="caution">
    <text evidence="1">The sequence shown here is derived from an EMBL/GenBank/DDBJ whole genome shotgun (WGS) entry which is preliminary data.</text>
</comment>
<dbReference type="EMBL" id="JACHOV010000001">
    <property type="protein sequence ID" value="MBB4640077.1"/>
    <property type="molecule type" value="Genomic_DNA"/>
</dbReference>
<evidence type="ECO:0000313" key="2">
    <source>
        <dbReference type="Proteomes" id="UP000575068"/>
    </source>
</evidence>
<dbReference type="CDD" id="cd16439">
    <property type="entry name" value="beta_Kdo_transferase_KpsC_2"/>
    <property type="match status" value="1"/>
</dbReference>
<gene>
    <name evidence="1" type="ORF">HNQ99_000357</name>
</gene>
<reference evidence="1 2" key="1">
    <citation type="submission" date="2020-08" db="EMBL/GenBank/DDBJ databases">
        <title>Genomic Encyclopedia of Type Strains, Phase IV (KMG-IV): sequencing the most valuable type-strain genomes for metagenomic binning, comparative biology and taxonomic classification.</title>
        <authorList>
            <person name="Goeker M."/>
        </authorList>
    </citation>
    <scope>NUCLEOTIDE SEQUENCE [LARGE SCALE GENOMIC DNA]</scope>
    <source>
        <strain evidence="1 2">DSM 7465</strain>
    </source>
</reference>
<name>A0A840HR18_9SPHN</name>
<accession>A0A840HR18</accession>
<evidence type="ECO:0000313" key="1">
    <source>
        <dbReference type="EMBL" id="MBB4640077.1"/>
    </source>
</evidence>
<keyword evidence="2" id="KW-1185">Reference proteome</keyword>
<dbReference type="GO" id="GO:0000271">
    <property type="term" value="P:polysaccharide biosynthetic process"/>
    <property type="evidence" value="ECO:0007669"/>
    <property type="project" value="InterPro"/>
</dbReference>
<proteinExistence type="predicted"/>
<dbReference type="AlphaFoldDB" id="A0A840HR18"/>
<organism evidence="1 2">
    <name type="scientific">Rhizorhapis suberifaciens</name>
    <name type="common">corky root of lettuce</name>
    <dbReference type="NCBI Taxonomy" id="13656"/>
    <lineage>
        <taxon>Bacteria</taxon>
        <taxon>Pseudomonadati</taxon>
        <taxon>Pseudomonadota</taxon>
        <taxon>Alphaproteobacteria</taxon>
        <taxon>Sphingomonadales</taxon>
        <taxon>Sphingomonadaceae</taxon>
        <taxon>Rhizorhapis</taxon>
    </lineage>
</organism>
<protein>
    <submittedName>
        <fullName evidence="1">Capsular polysaccharide export protein</fullName>
    </submittedName>
</protein>
<dbReference type="GO" id="GO:0015774">
    <property type="term" value="P:polysaccharide transport"/>
    <property type="evidence" value="ECO:0007669"/>
    <property type="project" value="InterPro"/>
</dbReference>
<dbReference type="Proteomes" id="UP000575068">
    <property type="component" value="Unassembled WGS sequence"/>
</dbReference>
<dbReference type="Pfam" id="PF05159">
    <property type="entry name" value="Capsule_synth"/>
    <property type="match status" value="3"/>
</dbReference>
<sequence length="576" mass="64423">MARQLLLKHGLSKYNNAPMLDSSILRSGDKGRILVIDQTRGDLSISLGGAKPESFTEMLALARQENPEATIYVKTHPEVSSGRKGGHLCHIRNDLRTVLLNKPINPFSLLVEMDRVYVVTSTMGFEALLAGKPVTVLGLPWYAGWGVTDDRQSCARRGARRTVDELFAAAYIHYARYLNPTTAEIGTIFDGIDWLATQREAYHKLYGTDGAGRIIGVGLRRWKRASLAPLLSPNRRQTLFVPDARAARNLLLKAGDKIIWWGNEAPLGVTELADESGAGTMCMEDGFIRSVGLGSDLIAPLSLVLDGQGLYFDPRRPSDLETLLATIEFSEEERERARNLRNLIAAQGISKYNMEPRAPAEWTGQDRRVLFVPGQVEDDASIRFGCSDVRTNHDLLRATREAAPDAFIVYKPHPDVLSGNRKGRLPLTKARKWADHIENRLSVISCIEACDEVHTMTSLSGFDALLREKSVVTYGQPFYAGWGLTLDKCRDGAGLKRRQRWLTLDELVAGTLLRYPLYWDPDLKGYTSCEAMVHRVVNTRYALENNGMLDKLRAGYVRRQWRKLRVLAKACLALPF</sequence>